<keyword evidence="1 3" id="KW-0547">Nucleotide-binding</keyword>
<keyword evidence="1" id="KW-0511">Multifunctional enzyme</keyword>
<comment type="catalytic activity">
    <reaction evidence="1">
        <text>ATP + H2O = ADP + phosphate + H(+)</text>
        <dbReference type="Rhea" id="RHEA:13065"/>
        <dbReference type="ChEBI" id="CHEBI:15377"/>
        <dbReference type="ChEBI" id="CHEBI:15378"/>
        <dbReference type="ChEBI" id="CHEBI:30616"/>
        <dbReference type="ChEBI" id="CHEBI:43474"/>
        <dbReference type="ChEBI" id="CHEBI:456216"/>
        <dbReference type="EC" id="3.6.4.12"/>
    </reaction>
</comment>
<dbReference type="GO" id="GO:0039693">
    <property type="term" value="P:viral DNA genome replication"/>
    <property type="evidence" value="ECO:0007669"/>
    <property type="project" value="UniProtKB-UniRule"/>
</dbReference>
<feature type="binding site" evidence="1">
    <location>
        <position position="14"/>
    </location>
    <ligand>
        <name>Zn(2+)</name>
        <dbReference type="ChEBI" id="CHEBI:29105"/>
    </ligand>
</feature>
<dbReference type="Pfam" id="PF03796">
    <property type="entry name" value="DnaB_C"/>
    <property type="match status" value="1"/>
</dbReference>
<dbReference type="Gene3D" id="2.20.25.180">
    <property type="match status" value="1"/>
</dbReference>
<evidence type="ECO:0000259" key="2">
    <source>
        <dbReference type="PROSITE" id="PS51199"/>
    </source>
</evidence>
<dbReference type="Pfam" id="PF13155">
    <property type="entry name" value="Toprim_2"/>
    <property type="match status" value="1"/>
</dbReference>
<dbReference type="GO" id="GO:0003899">
    <property type="term" value="F:DNA-directed RNA polymerase activity"/>
    <property type="evidence" value="ECO:0007669"/>
    <property type="project" value="UniProtKB-UniRule"/>
</dbReference>
<dbReference type="CDD" id="cd01029">
    <property type="entry name" value="TOPRIM_primases"/>
    <property type="match status" value="1"/>
</dbReference>
<feature type="site" description="dTTP/dATP binding" evidence="1">
    <location>
        <position position="469"/>
    </location>
</feature>
<proteinExistence type="inferred from homology"/>
<feature type="site" description="dTTP/dATP binding" evidence="1">
    <location>
        <position position="486"/>
    </location>
</feature>
<evidence type="ECO:0000313" key="4">
    <source>
        <dbReference type="Proteomes" id="UP000517764"/>
    </source>
</evidence>
<keyword evidence="1" id="KW-0479">Metal-binding</keyword>
<feature type="site" description="dTTP/dATP binding" evidence="1">
    <location>
        <position position="499"/>
    </location>
</feature>
<keyword evidence="1" id="KW-0808">Transferase</keyword>
<keyword evidence="1" id="KW-0378">Hydrolase</keyword>
<dbReference type="PANTHER" id="PTHR12873">
    <property type="entry name" value="T7-LIKE MITOCHONDRIAL DNA HELICASE"/>
    <property type="match status" value="1"/>
</dbReference>
<reference evidence="3 4" key="1">
    <citation type="journal article" date="2010" name="ISME J.">
        <title>Metagenome of the Mediterranean deep chlorophyll maximum studied by direct and fosmid library 454 pyrosequencing.</title>
        <authorList>
            <person name="Ghai R."/>
            <person name="Martin-Cuadrado A.B."/>
            <person name="Molto A.G."/>
            <person name="Heredia I.G."/>
            <person name="Cabrera R."/>
            <person name="Martin J."/>
            <person name="Verdu M."/>
            <person name="Deschamps P."/>
            <person name="Moreira D."/>
            <person name="Lopez-Garcia P."/>
            <person name="Mira A."/>
            <person name="Rodriguez-Valera F."/>
        </authorList>
    </citation>
    <scope>NUCLEOTIDE SEQUENCE [LARGE SCALE GENOMIC DNA]</scope>
</reference>
<keyword evidence="4" id="KW-1185">Reference proteome</keyword>
<comment type="subunit">
    <text evidence="1">Homohexamer. Assembles as a hexamer onto linear or circular ssDNA in the presence of ATP or dTTP. Interacts (via C-terminus) with the viral DNA polymerase that is bound to DNA; this interaction is essential to initiate leading-strand DNA synthesis. The priming complex consists of 2 DNA polymerases and 1 helicase-primase hexamer that assemble on the DNA template. Interacts with the single-stranded DNA-binding protein. Part of the replicase complex that includes the DNA polymerase, the primase/helicase and the single-stranded DNA binding protein.</text>
</comment>
<dbReference type="EC" id="2.7.7.-" evidence="1"/>
<dbReference type="EMBL" id="GU943065">
    <property type="protein sequence ID" value="ADD95363.1"/>
    <property type="molecule type" value="Genomic_DNA"/>
</dbReference>
<sequence length="520" mass="58505">MTAEFLRHEPCEVCGSSDAKAIYDDGNTFCFSCQNLTTENEVNHTHNMTTNVQFKGSAQRLQKRNISESTCQHYKVYRDGELLRFPYYSSNKTLQGFKTKTKLKDFKYEGNTTDTLFGQSLIPSTGKRIMVYEGEMDALSGWEAYPNWAHVSLPHGAASAKKDIQKQLQLFQGFDEIILFFDKDEAGQSAQEAVAAILPSGKVKIAHLPDPYKDASDALQNNDAEAIRKAIWNSSPYQPDGIVEGQSLLELVTNPSPPCDYEYPFAGLQKLTHGCRHGELTVISAGTGQGKSTLTRQLATHFLDQKERVGYIALEESNRRTALGLMSVATGKALHLGEHTKETLQEAYDYTLKDWNLFLYDHFGSADPDIIYSRIEYMALALETKIIFLDHLSILISGLDGDERRMLDTTMTKLRALVERTGIKLFLVSHLRRTQTDKNHEEGARVTLGQLRGSAAISQLADEVWGLERNQMETEDMTVLRLLKNRYSGEVGVACHLKYNKDTCKYDETTNPIFNPSTDF</sequence>
<dbReference type="Proteomes" id="UP000517764">
    <property type="component" value="Segment"/>
</dbReference>
<dbReference type="SUPFAM" id="SSF57783">
    <property type="entry name" value="Zinc beta-ribbon"/>
    <property type="match status" value="1"/>
</dbReference>
<organism evidence="3 4">
    <name type="scientific">uncultured phage MedDCM-OCT-S05-C243</name>
    <dbReference type="NCBI Taxonomy" id="743558"/>
    <lineage>
        <taxon>Viruses</taxon>
        <taxon>Duplodnaviria</taxon>
        <taxon>Heunggongvirae</taxon>
        <taxon>Uroviricota</taxon>
        <taxon>Caudoviricetes</taxon>
        <taxon>Autographivirales</taxon>
        <taxon>Podivirus</taxon>
        <taxon>Podivirus S05C243</taxon>
    </lineage>
</organism>
<evidence type="ECO:0000256" key="1">
    <source>
        <dbReference type="HAMAP-Rule" id="MF_04154"/>
    </source>
</evidence>
<dbReference type="InterPro" id="IPR034154">
    <property type="entry name" value="TOPRIM_DnaG/twinkle"/>
</dbReference>
<dbReference type="Gene3D" id="3.40.1360.10">
    <property type="match status" value="1"/>
</dbReference>
<feature type="binding site" evidence="1">
    <location>
        <position position="11"/>
    </location>
    <ligand>
        <name>Zn(2+)</name>
        <dbReference type="ChEBI" id="CHEBI:29105"/>
    </ligand>
</feature>
<keyword evidence="1" id="KW-1194">Viral DNA replication</keyword>
<name>D6PI12_9CAUD</name>
<dbReference type="GO" id="GO:0005524">
    <property type="term" value="F:ATP binding"/>
    <property type="evidence" value="ECO:0007669"/>
    <property type="project" value="UniProtKB-UniRule"/>
</dbReference>
<keyword evidence="1" id="KW-0067">ATP-binding</keyword>
<feature type="binding site" evidence="1">
    <location>
        <position position="133"/>
    </location>
    <ligand>
        <name>Mg(2+)</name>
        <dbReference type="ChEBI" id="CHEBI:18420"/>
        <label>1</label>
        <note>catalytic</note>
    </ligand>
</feature>
<dbReference type="GeneID" id="54998848"/>
<keyword evidence="1" id="KW-0639">Primosome</keyword>
<dbReference type="InterPro" id="IPR007694">
    <property type="entry name" value="DNA_helicase_DnaB-like_C"/>
</dbReference>
<feature type="binding site" evidence="1">
    <location>
        <begin position="285"/>
        <end position="292"/>
    </location>
    <ligand>
        <name>ATP</name>
        <dbReference type="ChEBI" id="CHEBI:30616"/>
    </ligand>
</feature>
<comment type="function">
    <text evidence="1">ATP-dependent DNA helicase and primase essential for viral DNA replication and recombination. The helicase moves 5' -&gt; 3' on the lagging strand template, unwinding the DNA duplex ahead of the leading strand polymerase at the replication fork and generating ssDNA for both leading and lagging strand synthesis. ATP or dTTP hydrolysis propels each helicase domain to translocate sequentially along DNA. Mediates strand transfer when a joint molecule is available and participates in recombinational DNA repair through its role in strand exchange. Primase activity synthesizes short RNA primers at the sequence 5'-GTC-3' on the lagging strand that the polymerase elongates using dNTPs and providing the primase is still present.</text>
</comment>
<comment type="similarity">
    <text evidence="1">Belongs to the Teseptimavirus DNA helicase/primase family.</text>
</comment>
<dbReference type="SUPFAM" id="SSF52540">
    <property type="entry name" value="P-loop containing nucleoside triphosphate hydrolases"/>
    <property type="match status" value="1"/>
</dbReference>
<keyword evidence="1" id="KW-0235">DNA replication</keyword>
<keyword evidence="1" id="KW-0460">Magnesium</keyword>
<dbReference type="GO" id="GO:0008270">
    <property type="term" value="F:zinc ion binding"/>
    <property type="evidence" value="ECO:0007669"/>
    <property type="project" value="UniProtKB-UniRule"/>
</dbReference>
<dbReference type="InterPro" id="IPR027032">
    <property type="entry name" value="Twinkle-like"/>
</dbReference>
<feature type="binding site" evidence="1">
    <location>
        <position position="33"/>
    </location>
    <ligand>
        <name>Zn(2+)</name>
        <dbReference type="ChEBI" id="CHEBI:29105"/>
    </ligand>
</feature>
<dbReference type="RefSeq" id="YP_009807956.1">
    <property type="nucleotide sequence ID" value="NC_048032.1"/>
</dbReference>
<accession>D6PI12</accession>
<dbReference type="SMART" id="SM00778">
    <property type="entry name" value="Prim_Zn_Ribbon"/>
    <property type="match status" value="1"/>
</dbReference>
<feature type="binding site" evidence="1">
    <location>
        <position position="30"/>
    </location>
    <ligand>
        <name>Zn(2+)</name>
        <dbReference type="ChEBI" id="CHEBI:29105"/>
    </ligand>
</feature>
<dbReference type="Gene3D" id="2.20.25.10">
    <property type="match status" value="1"/>
</dbReference>
<keyword evidence="1 3" id="KW-0347">Helicase</keyword>
<dbReference type="InterPro" id="IPR046394">
    <property type="entry name" value="Helic_Prim_T7"/>
</dbReference>
<comment type="cofactor">
    <cofactor evidence="1">
        <name>Mg(2+)</name>
        <dbReference type="ChEBI" id="CHEBI:18420"/>
    </cofactor>
    <text evidence="1">Binds 2 Mg(2+), one of which is catalytic.</text>
</comment>
<feature type="site" description="dTTP/dATP binding" evidence="1">
    <location>
        <position position="430"/>
    </location>
</feature>
<dbReference type="SUPFAM" id="SSF56731">
    <property type="entry name" value="DNA primase core"/>
    <property type="match status" value="1"/>
</dbReference>
<keyword evidence="1" id="KW-0863">Zinc-finger</keyword>
<keyword evidence="1" id="KW-0548">Nucleotidyltransferase</keyword>
<feature type="zinc finger region" description="C4-like; zinc ribbon fold" evidence="1">
    <location>
        <begin position="11"/>
        <end position="33"/>
    </location>
</feature>
<dbReference type="KEGG" id="vg:54998848"/>
<comment type="caution">
    <text evidence="1">Lacks conserved residue(s) required for the propagation of feature annotation.</text>
</comment>
<dbReference type="PROSITE" id="PS51199">
    <property type="entry name" value="SF4_HELICASE"/>
    <property type="match status" value="1"/>
</dbReference>
<dbReference type="GO" id="GO:0006269">
    <property type="term" value="P:DNA replication, synthesis of primer"/>
    <property type="evidence" value="ECO:0007669"/>
    <property type="project" value="UniProtKB-KW"/>
</dbReference>
<dbReference type="CDD" id="cd19483">
    <property type="entry name" value="RecA-like_Gp4D_helicase"/>
    <property type="match status" value="1"/>
</dbReference>
<dbReference type="InterPro" id="IPR013237">
    <property type="entry name" value="Phage_T7_Gp4_N"/>
</dbReference>
<dbReference type="EC" id="3.6.4.12" evidence="1"/>
<feature type="binding site" evidence="1">
    <location>
        <position position="182"/>
    </location>
    <ligand>
        <name>Mg(2+)</name>
        <dbReference type="ChEBI" id="CHEBI:18420"/>
        <label>1</label>
        <note>catalytic</note>
    </ligand>
</feature>
<feature type="domain" description="SF4 helicase" evidence="2">
    <location>
        <begin position="254"/>
        <end position="512"/>
    </location>
</feature>
<dbReference type="InterPro" id="IPR027417">
    <property type="entry name" value="P-loop_NTPase"/>
</dbReference>
<dbReference type="GO" id="GO:0043139">
    <property type="term" value="F:5'-3' DNA helicase activity"/>
    <property type="evidence" value="ECO:0007669"/>
    <property type="project" value="InterPro"/>
</dbReference>
<comment type="domain">
    <text evidence="1">The N-terminus zinc finger domain is essential for delivering the primed DNA template to the DNA polymerase. The central core domain contains the primase activity. The C-terminus region is responsible for the helicase activity and binds 1 Mg(2+)-dTTP.</text>
</comment>
<dbReference type="HAMAP" id="MF_04154">
    <property type="entry name" value="Helic_Prim_T7"/>
    <property type="match status" value="1"/>
</dbReference>
<dbReference type="GO" id="GO:0016787">
    <property type="term" value="F:hydrolase activity"/>
    <property type="evidence" value="ECO:0007669"/>
    <property type="project" value="UniProtKB-KW"/>
</dbReference>
<dbReference type="Gene3D" id="3.40.50.300">
    <property type="entry name" value="P-loop containing nucleotide triphosphate hydrolases"/>
    <property type="match status" value="1"/>
</dbReference>
<feature type="binding site" evidence="1">
    <location>
        <position position="214"/>
    </location>
    <ligand>
        <name>Mg(2+)</name>
        <dbReference type="ChEBI" id="CHEBI:18420"/>
        <label>2</label>
    </ligand>
</feature>
<dbReference type="GO" id="GO:0003697">
    <property type="term" value="F:single-stranded DNA binding"/>
    <property type="evidence" value="ECO:0007669"/>
    <property type="project" value="InterPro"/>
</dbReference>
<protein>
    <recommendedName>
        <fullName evidence="1">DNA helicase/primase</fullName>
        <ecNumber evidence="1">2.7.7.-</ecNumber>
        <ecNumber evidence="1">3.6.4.12</ecNumber>
    </recommendedName>
</protein>
<dbReference type="PANTHER" id="PTHR12873:SF0">
    <property type="entry name" value="TWINKLE MTDNA HELICASE"/>
    <property type="match status" value="1"/>
</dbReference>
<keyword evidence="1" id="KW-0862">Zinc</keyword>
<evidence type="ECO:0000313" key="3">
    <source>
        <dbReference type="EMBL" id="ADD95363.1"/>
    </source>
</evidence>